<protein>
    <submittedName>
        <fullName evidence="9">RDD family protein</fullName>
    </submittedName>
</protein>
<keyword evidence="2" id="KW-1003">Cell membrane</keyword>
<comment type="caution">
    <text evidence="9">The sequence shown here is derived from an EMBL/GenBank/DDBJ whole genome shotgun (WGS) entry which is preliminary data.</text>
</comment>
<dbReference type="PANTHER" id="PTHR36115:SF4">
    <property type="entry name" value="MEMBRANE PROTEIN"/>
    <property type="match status" value="1"/>
</dbReference>
<feature type="transmembrane region" description="Helical" evidence="7">
    <location>
        <begin position="173"/>
        <end position="198"/>
    </location>
</feature>
<proteinExistence type="predicted"/>
<sequence>MTTGDYDPNAYGPPGGNPPPPPGPPGYPPPPPGGYPPPPPPPGPAGGYPPPPPGAPGYPPPQPPGQPGYGAYPPPAPGGAGQPGGVWIRLGARVIDWIITGIVIFLISLSFYASDSYGIVAGVISGLVPFAYFVGFEVSQGWTLGKKILGLRVHGPGGAAKPTAQQSAIRNSFMLLSIIPWVGWLLHLIADVIIGVTINKSPTGQGKHDELAGGTQVVQG</sequence>
<dbReference type="RefSeq" id="WP_174401281.1">
    <property type="nucleotide sequence ID" value="NZ_VBSB01000035.1"/>
</dbReference>
<evidence type="ECO:0000256" key="7">
    <source>
        <dbReference type="SAM" id="Phobius"/>
    </source>
</evidence>
<reference evidence="9 10" key="1">
    <citation type="submission" date="2019-05" db="EMBL/GenBank/DDBJ databases">
        <title>Mycolicibacterium sphagni ENV482 genome assembly.</title>
        <authorList>
            <person name="Chen W."/>
            <person name="Faulkner N.W."/>
            <person name="Hyman M.R."/>
        </authorList>
    </citation>
    <scope>NUCLEOTIDE SEQUENCE [LARGE SCALE GENOMIC DNA]</scope>
    <source>
        <strain evidence="9 10">ENV482</strain>
    </source>
</reference>
<keyword evidence="10" id="KW-1185">Reference proteome</keyword>
<name>A0ABX2K193_9MYCO</name>
<evidence type="ECO:0000313" key="9">
    <source>
        <dbReference type="EMBL" id="NTY63731.1"/>
    </source>
</evidence>
<dbReference type="InterPro" id="IPR010432">
    <property type="entry name" value="RDD"/>
</dbReference>
<evidence type="ECO:0000313" key="10">
    <source>
        <dbReference type="Proteomes" id="UP000708347"/>
    </source>
</evidence>
<feature type="transmembrane region" description="Helical" evidence="7">
    <location>
        <begin position="94"/>
        <end position="113"/>
    </location>
</feature>
<feature type="domain" description="RDD" evidence="8">
    <location>
        <begin position="84"/>
        <end position="213"/>
    </location>
</feature>
<evidence type="ECO:0000259" key="8">
    <source>
        <dbReference type="Pfam" id="PF06271"/>
    </source>
</evidence>
<feature type="compositionally biased region" description="Pro residues" evidence="6">
    <location>
        <begin position="15"/>
        <end position="76"/>
    </location>
</feature>
<comment type="subcellular location">
    <subcellularLocation>
        <location evidence="1">Cell membrane</location>
        <topology evidence="1">Multi-pass membrane protein</topology>
    </subcellularLocation>
</comment>
<accession>A0ABX2K193</accession>
<dbReference type="Pfam" id="PF06271">
    <property type="entry name" value="RDD"/>
    <property type="match status" value="1"/>
</dbReference>
<gene>
    <name evidence="9" type="ORF">FEG63_29855</name>
</gene>
<evidence type="ECO:0000256" key="2">
    <source>
        <dbReference type="ARBA" id="ARBA00022475"/>
    </source>
</evidence>
<keyword evidence="5 7" id="KW-0472">Membrane</keyword>
<dbReference type="EMBL" id="VBSB01000035">
    <property type="protein sequence ID" value="NTY63731.1"/>
    <property type="molecule type" value="Genomic_DNA"/>
</dbReference>
<feature type="region of interest" description="Disordered" evidence="6">
    <location>
        <begin position="1"/>
        <end position="76"/>
    </location>
</feature>
<dbReference type="InterPro" id="IPR051791">
    <property type="entry name" value="Pra-immunoreactive"/>
</dbReference>
<dbReference type="Proteomes" id="UP000708347">
    <property type="component" value="Unassembled WGS sequence"/>
</dbReference>
<dbReference type="PANTHER" id="PTHR36115">
    <property type="entry name" value="PROLINE-RICH ANTIGEN HOMOLOG-RELATED"/>
    <property type="match status" value="1"/>
</dbReference>
<keyword evidence="3 7" id="KW-0812">Transmembrane</keyword>
<dbReference type="SUPFAM" id="SSF81995">
    <property type="entry name" value="beta-sandwich domain of Sec23/24"/>
    <property type="match status" value="1"/>
</dbReference>
<evidence type="ECO:0000256" key="3">
    <source>
        <dbReference type="ARBA" id="ARBA00022692"/>
    </source>
</evidence>
<organism evidence="9 10">
    <name type="scientific">Mycolicibacterium sphagni</name>
    <dbReference type="NCBI Taxonomy" id="1786"/>
    <lineage>
        <taxon>Bacteria</taxon>
        <taxon>Bacillati</taxon>
        <taxon>Actinomycetota</taxon>
        <taxon>Actinomycetes</taxon>
        <taxon>Mycobacteriales</taxon>
        <taxon>Mycobacteriaceae</taxon>
        <taxon>Mycolicibacterium</taxon>
    </lineage>
</organism>
<evidence type="ECO:0000256" key="1">
    <source>
        <dbReference type="ARBA" id="ARBA00004651"/>
    </source>
</evidence>
<evidence type="ECO:0000256" key="6">
    <source>
        <dbReference type="SAM" id="MobiDB-lite"/>
    </source>
</evidence>
<evidence type="ECO:0000256" key="4">
    <source>
        <dbReference type="ARBA" id="ARBA00022989"/>
    </source>
</evidence>
<feature type="transmembrane region" description="Helical" evidence="7">
    <location>
        <begin position="119"/>
        <end position="138"/>
    </location>
</feature>
<evidence type="ECO:0000256" key="5">
    <source>
        <dbReference type="ARBA" id="ARBA00023136"/>
    </source>
</evidence>
<keyword evidence="4 7" id="KW-1133">Transmembrane helix</keyword>